<feature type="transmembrane region" description="Helical" evidence="11">
    <location>
        <begin position="983"/>
        <end position="1008"/>
    </location>
</feature>
<dbReference type="PANTHER" id="PTHR43394">
    <property type="entry name" value="ATP-DEPENDENT PERMEASE MDL1, MITOCHONDRIAL"/>
    <property type="match status" value="1"/>
</dbReference>
<dbReference type="CDD" id="cd18577">
    <property type="entry name" value="ABC_6TM_Pgp_ABCB1_D1_like"/>
    <property type="match status" value="1"/>
</dbReference>
<dbReference type="GO" id="GO:0015421">
    <property type="term" value="F:ABC-type oligopeptide transporter activity"/>
    <property type="evidence" value="ECO:0007669"/>
    <property type="project" value="TreeGrafter"/>
</dbReference>
<evidence type="ECO:0000256" key="3">
    <source>
        <dbReference type="ARBA" id="ARBA00022448"/>
    </source>
</evidence>
<dbReference type="InterPro" id="IPR003439">
    <property type="entry name" value="ABC_transporter-like_ATP-bd"/>
</dbReference>
<feature type="transmembrane region" description="Helical" evidence="11">
    <location>
        <begin position="878"/>
        <end position="898"/>
    </location>
</feature>
<evidence type="ECO:0000259" key="13">
    <source>
        <dbReference type="PROSITE" id="PS50929"/>
    </source>
</evidence>
<evidence type="ECO:0000256" key="6">
    <source>
        <dbReference type="ARBA" id="ARBA00022741"/>
    </source>
</evidence>
<keyword evidence="15" id="KW-1185">Reference proteome</keyword>
<feature type="transmembrane region" description="Helical" evidence="11">
    <location>
        <begin position="190"/>
        <end position="208"/>
    </location>
</feature>
<dbReference type="InterPro" id="IPR039421">
    <property type="entry name" value="Type_1_exporter"/>
</dbReference>
<dbReference type="OrthoDB" id="6500128at2759"/>
<feature type="region of interest" description="Disordered" evidence="10">
    <location>
        <begin position="640"/>
        <end position="668"/>
    </location>
</feature>
<dbReference type="PROSITE" id="PS50893">
    <property type="entry name" value="ABC_TRANSPORTER_2"/>
    <property type="match status" value="2"/>
</dbReference>
<feature type="transmembrane region" description="Helical" evidence="11">
    <location>
        <begin position="214"/>
        <end position="236"/>
    </location>
</feature>
<dbReference type="SUPFAM" id="SSF90123">
    <property type="entry name" value="ABC transporter transmembrane region"/>
    <property type="match status" value="2"/>
</dbReference>
<feature type="domain" description="ABC transporter" evidence="12">
    <location>
        <begin position="392"/>
        <end position="632"/>
    </location>
</feature>
<evidence type="ECO:0000256" key="5">
    <source>
        <dbReference type="ARBA" id="ARBA00022737"/>
    </source>
</evidence>
<dbReference type="Pfam" id="PF00664">
    <property type="entry name" value="ABC_membrane"/>
    <property type="match status" value="2"/>
</dbReference>
<proteinExistence type="inferred from homology"/>
<evidence type="ECO:0000256" key="1">
    <source>
        <dbReference type="ARBA" id="ARBA00004141"/>
    </source>
</evidence>
<organism evidence="14 15">
    <name type="scientific">Actinomortierella ambigua</name>
    <dbReference type="NCBI Taxonomy" id="1343610"/>
    <lineage>
        <taxon>Eukaryota</taxon>
        <taxon>Fungi</taxon>
        <taxon>Fungi incertae sedis</taxon>
        <taxon>Mucoromycota</taxon>
        <taxon>Mortierellomycotina</taxon>
        <taxon>Mortierellomycetes</taxon>
        <taxon>Mortierellales</taxon>
        <taxon>Mortierellaceae</taxon>
        <taxon>Actinomortierella</taxon>
    </lineage>
</organism>
<comment type="subcellular location">
    <subcellularLocation>
        <location evidence="1">Membrane</location>
        <topology evidence="1">Multi-pass membrane protein</topology>
    </subcellularLocation>
</comment>
<keyword evidence="6" id="KW-0547">Nucleotide-binding</keyword>
<dbReference type="FunFam" id="1.20.1560.10:FF:000009">
    <property type="entry name" value="ABC transporter B family member 1"/>
    <property type="match status" value="1"/>
</dbReference>
<reference evidence="14" key="1">
    <citation type="journal article" date="2020" name="Fungal Divers.">
        <title>Resolving the Mortierellaceae phylogeny through synthesis of multi-gene phylogenetics and phylogenomics.</title>
        <authorList>
            <person name="Vandepol N."/>
            <person name="Liber J."/>
            <person name="Desiro A."/>
            <person name="Na H."/>
            <person name="Kennedy M."/>
            <person name="Barry K."/>
            <person name="Grigoriev I.V."/>
            <person name="Miller A.N."/>
            <person name="O'Donnell K."/>
            <person name="Stajich J.E."/>
            <person name="Bonito G."/>
        </authorList>
    </citation>
    <scope>NUCLEOTIDE SEQUENCE</scope>
    <source>
        <strain evidence="14">BC1065</strain>
    </source>
</reference>
<feature type="transmembrane region" description="Helical" evidence="11">
    <location>
        <begin position="109"/>
        <end position="136"/>
    </location>
</feature>
<evidence type="ECO:0000256" key="8">
    <source>
        <dbReference type="ARBA" id="ARBA00022989"/>
    </source>
</evidence>
<dbReference type="Pfam" id="PF00005">
    <property type="entry name" value="ABC_tran"/>
    <property type="match status" value="2"/>
</dbReference>
<gene>
    <name evidence="14" type="primary">ABCB1_2</name>
    <name evidence="14" type="ORF">DFQ27_006549</name>
</gene>
<feature type="domain" description="ABC transmembrane type-1" evidence="13">
    <location>
        <begin position="69"/>
        <end position="357"/>
    </location>
</feature>
<keyword evidence="9 11" id="KW-0472">Membrane</keyword>
<feature type="transmembrane region" description="Helical" evidence="11">
    <location>
        <begin position="1020"/>
        <end position="1039"/>
    </location>
</feature>
<feature type="transmembrane region" description="Helical" evidence="11">
    <location>
        <begin position="64"/>
        <end position="89"/>
    </location>
</feature>
<evidence type="ECO:0000256" key="4">
    <source>
        <dbReference type="ARBA" id="ARBA00022692"/>
    </source>
</evidence>
<dbReference type="InterPro" id="IPR011527">
    <property type="entry name" value="ABC1_TM_dom"/>
</dbReference>
<dbReference type="GO" id="GO:0005743">
    <property type="term" value="C:mitochondrial inner membrane"/>
    <property type="evidence" value="ECO:0007669"/>
    <property type="project" value="TreeGrafter"/>
</dbReference>
<feature type="transmembrane region" description="Helical" evidence="11">
    <location>
        <begin position="756"/>
        <end position="781"/>
    </location>
</feature>
<keyword evidence="8 11" id="KW-1133">Transmembrane helix</keyword>
<feature type="domain" description="ABC transporter" evidence="12">
    <location>
        <begin position="1083"/>
        <end position="1320"/>
    </location>
</feature>
<sequence>MATQEINGDATEIHPSELLQELKGNENAESGVAVATDDMTAKKADEKKSVPFWELFRFASKKDWILIGLGFFSSLVVGVGQPVFAALNFGNIVDQVYNPTYGNSRADAVIHAALLFFLSGLVIMIAAYFQSCLWTIAAENQVRRIRESYLHAILRQDIGWHDAGKNQGESFTTRLSGDAEMIYDGIADKCGMTICNFATFIAGFAVSFARAWKLSLVVMALVPLLAFTGALMAIVIRRSSTKSLTAYSRAGAIAEQAIGSIRTVVSFGGQQRELREYAKHLDEAYAAGFRKAFATGSGNASFVLILFSAYALAFWYGSVLVGKGEITPGQIMSVFFAMVQGAYALGRVGPNFGSFAAAQGAAFNIYQTIDRVPAIDTANPNGAKPKNIQGHVVLKDVDFAYPARPDVQILFKMSLEVKPGETIALVGQSGSGKSTIVGLVERFYDPLSGSVTLDDINIKEYNVTYLRDTIGIVSQEPVLFNTSIKHNVAMGVRKDQSLPTDQEIEAVCKLANAHDFIMRLPKKYDTLVGEKGALLSGGQKQRIAIARALIKNPTILLLDEATSALDTESERVVQDALDKAAAGRSTIVVAHRLSTIMNADRIYVMEKGVVKETGTHKSLLDLGGVYADLVAKQQLRAVAADDGGSESSSTTSALKTDAGATEVDPDRVGFTDDAVKDTVASIGDGALKGRRHSVVSAKTKKSFDMAERRADMIIGIDDDVVELESEQERKNRAQAEALKHQPTPLLRVAKAMKPEMGIAIIGAIMAGVSGANWPVFSRIFAKVVEVITNVDSPTFQEDANFWSLMFFVLGLITFVASFVSVSIFELIGERMSRRMRLLSFSSIMSQEMGFFDDEAHSTGALTSRLATDAFQMHDLVGLILRTSCSTTAILVIGLIFAFEASWRLTLITLICIPVLILQQYYAVALLTGFSHRTQKAYEHSGRVAAEAVGNIRTIAALAKEAEFETKYRAVTVEPHKYAMKKAVYGSIGIAMSQSLGYWCYALGFFASAHLERKGLITYEAMFQVMFAIVYMALGLGELSQYMPKYVKGKQSAINVFELLDKRTTIDANKDGITISKLEGSAALEKVDFHYPTRPDVTIFKGVDLQVLPSQTVALVGPSGCGKSTIIALLERWYDALGGKVIVDRYNIKDLQLNNLREHMALVGQEPVLFDVSIGENIRYGVPDGRSVDQEQVVAAARAANIHDFVMSLPNGYDTRVGDKGSQLSGGQKQRIAIARALIRNPRILLLDEATSALDSESEKLVQEALDKARAGRTTIVIAHRLSTIQDADLILVVKDGSIVESGRHSELMAHGGVYAQLCKKQTLEVTY</sequence>
<dbReference type="InterPro" id="IPR027417">
    <property type="entry name" value="P-loop_NTPase"/>
</dbReference>
<dbReference type="EMBL" id="JAAAJB010000049">
    <property type="protein sequence ID" value="KAG0268484.1"/>
    <property type="molecule type" value="Genomic_DNA"/>
</dbReference>
<evidence type="ECO:0000256" key="9">
    <source>
        <dbReference type="ARBA" id="ARBA00023136"/>
    </source>
</evidence>
<feature type="transmembrane region" description="Helical" evidence="11">
    <location>
        <begin position="904"/>
        <end position="926"/>
    </location>
</feature>
<feature type="transmembrane region" description="Helical" evidence="11">
    <location>
        <begin position="300"/>
        <end position="317"/>
    </location>
</feature>
<feature type="transmembrane region" description="Helical" evidence="11">
    <location>
        <begin position="329"/>
        <end position="346"/>
    </location>
</feature>
<dbReference type="SUPFAM" id="SSF52540">
    <property type="entry name" value="P-loop containing nucleoside triphosphate hydrolases"/>
    <property type="match status" value="2"/>
</dbReference>
<comment type="caution">
    <text evidence="14">The sequence shown here is derived from an EMBL/GenBank/DDBJ whole genome shotgun (WGS) entry which is preliminary data.</text>
</comment>
<dbReference type="PROSITE" id="PS00211">
    <property type="entry name" value="ABC_TRANSPORTER_1"/>
    <property type="match status" value="2"/>
</dbReference>
<protein>
    <submittedName>
        <fullName evidence="14">Multidrug resistance protein 1</fullName>
    </submittedName>
</protein>
<keyword evidence="5" id="KW-0677">Repeat</keyword>
<evidence type="ECO:0000313" key="15">
    <source>
        <dbReference type="Proteomes" id="UP000807716"/>
    </source>
</evidence>
<evidence type="ECO:0000313" key="14">
    <source>
        <dbReference type="EMBL" id="KAG0268484.1"/>
    </source>
</evidence>
<accession>A0A9P6UC32</accession>
<dbReference type="GO" id="GO:0090374">
    <property type="term" value="P:oligopeptide export from mitochondrion"/>
    <property type="evidence" value="ECO:0007669"/>
    <property type="project" value="TreeGrafter"/>
</dbReference>
<dbReference type="Proteomes" id="UP000807716">
    <property type="component" value="Unassembled WGS sequence"/>
</dbReference>
<evidence type="ECO:0000256" key="11">
    <source>
        <dbReference type="SAM" id="Phobius"/>
    </source>
</evidence>
<dbReference type="FunFam" id="3.40.50.300:FF:000205">
    <property type="entry name" value="ABC transporter B family member 4"/>
    <property type="match status" value="2"/>
</dbReference>
<dbReference type="GO" id="GO:0016887">
    <property type="term" value="F:ATP hydrolysis activity"/>
    <property type="evidence" value="ECO:0007669"/>
    <property type="project" value="InterPro"/>
</dbReference>
<dbReference type="Gene3D" id="1.20.1560.10">
    <property type="entry name" value="ABC transporter type 1, transmembrane domain"/>
    <property type="match status" value="1"/>
</dbReference>
<dbReference type="PANTHER" id="PTHR43394:SF27">
    <property type="entry name" value="ATP-DEPENDENT TRANSLOCASE ABCB1-LIKE"/>
    <property type="match status" value="1"/>
</dbReference>
<dbReference type="SMART" id="SM00382">
    <property type="entry name" value="AAA"/>
    <property type="match status" value="2"/>
</dbReference>
<evidence type="ECO:0000259" key="12">
    <source>
        <dbReference type="PROSITE" id="PS50893"/>
    </source>
</evidence>
<evidence type="ECO:0000256" key="10">
    <source>
        <dbReference type="SAM" id="MobiDB-lite"/>
    </source>
</evidence>
<dbReference type="GO" id="GO:0005524">
    <property type="term" value="F:ATP binding"/>
    <property type="evidence" value="ECO:0007669"/>
    <property type="project" value="UniProtKB-KW"/>
</dbReference>
<evidence type="ECO:0000256" key="2">
    <source>
        <dbReference type="ARBA" id="ARBA00007577"/>
    </source>
</evidence>
<dbReference type="InterPro" id="IPR036640">
    <property type="entry name" value="ABC1_TM_sf"/>
</dbReference>
<feature type="compositionally biased region" description="Low complexity" evidence="10">
    <location>
        <begin position="640"/>
        <end position="652"/>
    </location>
</feature>
<feature type="domain" description="ABC transmembrane type-1" evidence="13">
    <location>
        <begin position="758"/>
        <end position="1047"/>
    </location>
</feature>
<evidence type="ECO:0000256" key="7">
    <source>
        <dbReference type="ARBA" id="ARBA00022840"/>
    </source>
</evidence>
<keyword evidence="4 11" id="KW-0812">Transmembrane</keyword>
<comment type="similarity">
    <text evidence="2">Belongs to the ABC transporter superfamily. ABCB family. Multidrug resistance exporter (TC 3.A.1.201) subfamily.</text>
</comment>
<feature type="transmembrane region" description="Helical" evidence="11">
    <location>
        <begin position="801"/>
        <end position="827"/>
    </location>
</feature>
<name>A0A9P6UC32_9FUNG</name>
<dbReference type="PROSITE" id="PS50929">
    <property type="entry name" value="ABC_TM1F"/>
    <property type="match status" value="2"/>
</dbReference>
<dbReference type="InterPro" id="IPR017871">
    <property type="entry name" value="ABC_transporter-like_CS"/>
</dbReference>
<dbReference type="CDD" id="cd18578">
    <property type="entry name" value="ABC_6TM_Pgp_ABCB1_D2_like"/>
    <property type="match status" value="1"/>
</dbReference>
<dbReference type="Gene3D" id="3.40.50.300">
    <property type="entry name" value="P-loop containing nucleotide triphosphate hydrolases"/>
    <property type="match status" value="2"/>
</dbReference>
<dbReference type="InterPro" id="IPR003593">
    <property type="entry name" value="AAA+_ATPase"/>
</dbReference>
<keyword evidence="7" id="KW-0067">ATP-binding</keyword>
<keyword evidence="3" id="KW-0813">Transport</keyword>
<dbReference type="FunFam" id="1.20.1560.10:FF:000018">
    <property type="entry name" value="ATP-binding cassette subfamily B member 11"/>
    <property type="match status" value="1"/>
</dbReference>
<dbReference type="CDD" id="cd03249">
    <property type="entry name" value="ABC_MTABC3_MDL1_MDL2"/>
    <property type="match status" value="2"/>
</dbReference>